<dbReference type="GO" id="GO:0005829">
    <property type="term" value="C:cytosol"/>
    <property type="evidence" value="ECO:0007669"/>
    <property type="project" value="TreeGrafter"/>
</dbReference>
<keyword evidence="3 6" id="KW-0326">Glycosidase</keyword>
<dbReference type="KEGG" id="lhw:BSQ49_06130"/>
<evidence type="ECO:0000256" key="5">
    <source>
        <dbReference type="RuleBase" id="RU003690"/>
    </source>
</evidence>
<evidence type="ECO:0000256" key="3">
    <source>
        <dbReference type="ARBA" id="ARBA00023295"/>
    </source>
</evidence>
<accession>A0A3Q8CDA1</accession>
<evidence type="ECO:0000313" key="8">
    <source>
        <dbReference type="Proteomes" id="UP000314960"/>
    </source>
</evidence>
<proteinExistence type="inferred from homology"/>
<evidence type="ECO:0000256" key="1">
    <source>
        <dbReference type="ARBA" id="ARBA00010838"/>
    </source>
</evidence>
<dbReference type="AlphaFoldDB" id="A0A3Q8CDA1"/>
<reference evidence="7 8" key="1">
    <citation type="submission" date="2016-11" db="EMBL/GenBank/DDBJ databases">
        <title>Interaction between Lactobacillus species and yeast in water kefir.</title>
        <authorList>
            <person name="Behr J."/>
            <person name="Xu D."/>
            <person name="Vogel R.F."/>
        </authorList>
    </citation>
    <scope>NUCLEOTIDE SEQUENCE [LARGE SCALE GENOMIC DNA]</scope>
    <source>
        <strain evidence="7 8">TMW 1.1822</strain>
    </source>
</reference>
<dbReference type="InterPro" id="IPR033132">
    <property type="entry name" value="GH_1_N_CS"/>
</dbReference>
<name>A0A3Q8CDA1_9LACO</name>
<dbReference type="GO" id="GO:0016052">
    <property type="term" value="P:carbohydrate catabolic process"/>
    <property type="evidence" value="ECO:0007669"/>
    <property type="project" value="TreeGrafter"/>
</dbReference>
<evidence type="ECO:0000256" key="2">
    <source>
        <dbReference type="ARBA" id="ARBA00022801"/>
    </source>
</evidence>
<organism evidence="7 8">
    <name type="scientific">Liquorilactobacillus hordei</name>
    <dbReference type="NCBI Taxonomy" id="468911"/>
    <lineage>
        <taxon>Bacteria</taxon>
        <taxon>Bacillati</taxon>
        <taxon>Bacillota</taxon>
        <taxon>Bacilli</taxon>
        <taxon>Lactobacillales</taxon>
        <taxon>Lactobacillaceae</taxon>
        <taxon>Liquorilactobacillus</taxon>
    </lineage>
</organism>
<dbReference type="Proteomes" id="UP000314960">
    <property type="component" value="Chromosome"/>
</dbReference>
<dbReference type="NCBIfam" id="NF007154">
    <property type="entry name" value="PRK09589.1"/>
    <property type="match status" value="1"/>
</dbReference>
<keyword evidence="2 6" id="KW-0378">Hydrolase</keyword>
<dbReference type="Pfam" id="PF00232">
    <property type="entry name" value="Glyco_hydro_1"/>
    <property type="match status" value="1"/>
</dbReference>
<dbReference type="SUPFAM" id="SSF51445">
    <property type="entry name" value="(Trans)glycosidases"/>
    <property type="match status" value="1"/>
</dbReference>
<evidence type="ECO:0000256" key="6">
    <source>
        <dbReference type="RuleBase" id="RU004468"/>
    </source>
</evidence>
<dbReference type="InterPro" id="IPR018120">
    <property type="entry name" value="Glyco_hydro_1_AS"/>
</dbReference>
<evidence type="ECO:0000313" key="7">
    <source>
        <dbReference type="EMBL" id="AUJ29806.1"/>
    </source>
</evidence>
<comment type="similarity">
    <text evidence="1 5">Belongs to the glycosyl hydrolase 1 family.</text>
</comment>
<dbReference type="PROSITE" id="PS00572">
    <property type="entry name" value="GLYCOSYL_HYDROL_F1_1"/>
    <property type="match status" value="1"/>
</dbReference>
<dbReference type="InterPro" id="IPR001360">
    <property type="entry name" value="Glyco_hydro_1"/>
</dbReference>
<dbReference type="EMBL" id="CP018176">
    <property type="protein sequence ID" value="AUJ29806.1"/>
    <property type="molecule type" value="Genomic_DNA"/>
</dbReference>
<dbReference type="Gene3D" id="3.20.20.80">
    <property type="entry name" value="Glycosidases"/>
    <property type="match status" value="1"/>
</dbReference>
<dbReference type="PRINTS" id="PR00131">
    <property type="entry name" value="GLHYDRLASE1"/>
</dbReference>
<dbReference type="PANTHER" id="PTHR10353:SF85">
    <property type="entry name" value="ARYL-PHOSPHO-BETA-D-GLUCOSIDASE BGLA"/>
    <property type="match status" value="1"/>
</dbReference>
<dbReference type="FunFam" id="3.20.20.80:FF:000004">
    <property type="entry name" value="Beta-glucosidase 6-phospho-beta-glucosidase"/>
    <property type="match status" value="1"/>
</dbReference>
<gene>
    <name evidence="7" type="ORF">BSQ49_06130</name>
</gene>
<dbReference type="PANTHER" id="PTHR10353">
    <property type="entry name" value="GLYCOSYL HYDROLASE"/>
    <property type="match status" value="1"/>
</dbReference>
<dbReference type="InterPro" id="IPR017853">
    <property type="entry name" value="GH"/>
</dbReference>
<dbReference type="RefSeq" id="WP_141053570.1">
    <property type="nucleotide sequence ID" value="NZ_CP018176.1"/>
</dbReference>
<evidence type="ECO:0000256" key="4">
    <source>
        <dbReference type="PROSITE-ProRule" id="PRU10055"/>
    </source>
</evidence>
<dbReference type="GO" id="GO:0008422">
    <property type="term" value="F:beta-glucosidase activity"/>
    <property type="evidence" value="ECO:0007669"/>
    <property type="project" value="TreeGrafter"/>
</dbReference>
<dbReference type="PROSITE" id="PS00653">
    <property type="entry name" value="GLYCOSYL_HYDROL_F1_2"/>
    <property type="match status" value="1"/>
</dbReference>
<feature type="active site" description="Nucleophile" evidence="4">
    <location>
        <position position="375"/>
    </location>
</feature>
<protein>
    <submittedName>
        <fullName evidence="7">6-phospho-beta-glucosidase</fullName>
    </submittedName>
</protein>
<sequence length="477" mass="55265">MSELKKDFLWGGSAAAHQLEGAWQIDGKGISIADVMTAGTKKKSREITDGILPEKIYPNHEGIDFYHHYKEDIKLFAEMGFKAFRTSIAWTRIYPNGDDREPNEKGLIFYDNLFDELHKYGIEPVITLTQFEMPYHLVVKYGGWRNRKMISFFTRFAETVFNRYRNKVKYWMTFNEINNQTSMLNKWSLFTNSGLKIKAKEDAELTMFQASHYELVASSLAIQIGHKINPNFQIGGMFSMGPIYPVTPDPKNVFKAQRLMQLNHWYVDVQSSGRYPKWLKQYFSTKGYNLDITLIDEDILREGTIDYIGFSYYASHVVEASKNEPQNFITPTANNIIKNLTLKDSEWNWTIDPVGLRFALNWFNDRYKLPLFIVENGLGAKDSITEDGKIHDSYRINYLRQHIQQVKLAVEYDGIDLIGYLTWGPIDLVSAGTGEMSKRYGFIFVDRNDQGKGSLKRIKKDSFNWYKKVIASNGENI</sequence>